<evidence type="ECO:0000259" key="1">
    <source>
        <dbReference type="Pfam" id="PF01844"/>
    </source>
</evidence>
<dbReference type="GO" id="GO:0008270">
    <property type="term" value="F:zinc ion binding"/>
    <property type="evidence" value="ECO:0007669"/>
    <property type="project" value="InterPro"/>
</dbReference>
<reference evidence="2 3" key="1">
    <citation type="submission" date="2020-07" db="EMBL/GenBank/DDBJ databases">
        <title>Exploring microbial biodiversity for novel pathways involved in the catabolism of aromatic compounds derived from lignin.</title>
        <authorList>
            <person name="Elkins J."/>
        </authorList>
    </citation>
    <scope>NUCLEOTIDE SEQUENCE [LARGE SCALE GENOMIC DNA]</scope>
    <source>
        <strain evidence="2 3">H2C3B</strain>
    </source>
</reference>
<evidence type="ECO:0000313" key="3">
    <source>
        <dbReference type="Proteomes" id="UP000572540"/>
    </source>
</evidence>
<dbReference type="Pfam" id="PF01844">
    <property type="entry name" value="HNH"/>
    <property type="match status" value="1"/>
</dbReference>
<comment type="caution">
    <text evidence="2">The sequence shown here is derived from an EMBL/GenBank/DDBJ whole genome shotgun (WGS) entry which is preliminary data.</text>
</comment>
<dbReference type="AlphaFoldDB" id="A0A7Z0B2R6"/>
<accession>A0A7Z0B2R6</accession>
<dbReference type="Gene3D" id="1.10.30.50">
    <property type="match status" value="1"/>
</dbReference>
<dbReference type="Proteomes" id="UP000572540">
    <property type="component" value="Unassembled WGS sequence"/>
</dbReference>
<organism evidence="2 3">
    <name type="scientific">Paraburkholderia bryophila</name>
    <dbReference type="NCBI Taxonomy" id="420952"/>
    <lineage>
        <taxon>Bacteria</taxon>
        <taxon>Pseudomonadati</taxon>
        <taxon>Pseudomonadota</taxon>
        <taxon>Betaproteobacteria</taxon>
        <taxon>Burkholderiales</taxon>
        <taxon>Burkholderiaceae</taxon>
        <taxon>Paraburkholderia</taxon>
    </lineage>
</organism>
<dbReference type="GO" id="GO:0004519">
    <property type="term" value="F:endonuclease activity"/>
    <property type="evidence" value="ECO:0007669"/>
    <property type="project" value="InterPro"/>
</dbReference>
<gene>
    <name evidence="2" type="ORF">GGD41_005053</name>
</gene>
<feature type="domain" description="HNH" evidence="1">
    <location>
        <begin position="179"/>
        <end position="209"/>
    </location>
</feature>
<dbReference type="RefSeq" id="WP_179707536.1">
    <property type="nucleotide sequence ID" value="NZ_JACCAU010000001.1"/>
</dbReference>
<dbReference type="InterPro" id="IPR002711">
    <property type="entry name" value="HNH"/>
</dbReference>
<dbReference type="GO" id="GO:0003676">
    <property type="term" value="F:nucleic acid binding"/>
    <property type="evidence" value="ECO:0007669"/>
    <property type="project" value="InterPro"/>
</dbReference>
<name>A0A7Z0B2R6_9BURK</name>
<protein>
    <recommendedName>
        <fullName evidence="1">HNH domain-containing protein</fullName>
    </recommendedName>
</protein>
<dbReference type="EMBL" id="JACCAU010000001">
    <property type="protein sequence ID" value="NYH17825.1"/>
    <property type="molecule type" value="Genomic_DNA"/>
</dbReference>
<sequence length="315" mass="35692">MIERFLEKYRRGQTGIWTGLPADELADAPFPDQMFHAGAEVPKADINILWARWFIRSLFVASSTTARIVDIVQEIARYIDGRHAGLPQSKKDLLRHQLFELVSDEMARERQEGRKAVSGRDREILLGLAGTPCRCALCGYRFSQEAIDRFVDQAPVAIPLPRYVDFVRPSGLYEQDLRIEVDHKYPISKGGGHLNNLQLLCGWCNGAKRDYTNIYECGVAPVPFVHPRRGLIEIPQPFWVVRKMLAVRACEHIGPDTCAETSASCELRVAPIFGGAMTPPNLAVFCEKHDPLRSDRLVLPREYQNGRSRPKRRTL</sequence>
<dbReference type="CDD" id="cd00085">
    <property type="entry name" value="HNHc"/>
    <property type="match status" value="1"/>
</dbReference>
<evidence type="ECO:0000313" key="2">
    <source>
        <dbReference type="EMBL" id="NYH17825.1"/>
    </source>
</evidence>
<dbReference type="InterPro" id="IPR003615">
    <property type="entry name" value="HNH_nuc"/>
</dbReference>
<proteinExistence type="predicted"/>